<accession>U2YKR4</accession>
<organism evidence="2 3">
    <name type="scientific">Limimaricola cinnabarinus LL-001</name>
    <dbReference type="NCBI Taxonomy" id="1337093"/>
    <lineage>
        <taxon>Bacteria</taxon>
        <taxon>Pseudomonadati</taxon>
        <taxon>Pseudomonadota</taxon>
        <taxon>Alphaproteobacteria</taxon>
        <taxon>Rhodobacterales</taxon>
        <taxon>Paracoccaceae</taxon>
        <taxon>Limimaricola</taxon>
    </lineage>
</organism>
<name>U2YKR4_9RHOB</name>
<dbReference type="RefSeq" id="WP_021693695.1">
    <property type="nucleotide sequence ID" value="NZ_BATB01000017.1"/>
</dbReference>
<dbReference type="AlphaFoldDB" id="U2YKR4"/>
<feature type="region of interest" description="Disordered" evidence="1">
    <location>
        <begin position="41"/>
        <end position="63"/>
    </location>
</feature>
<dbReference type="OrthoDB" id="7659348at2"/>
<proteinExistence type="predicted"/>
<gene>
    <name evidence="2" type="ORF">MBELCI_1643</name>
</gene>
<evidence type="ECO:0000313" key="2">
    <source>
        <dbReference type="EMBL" id="GAD55591.1"/>
    </source>
</evidence>
<dbReference type="EMBL" id="BATB01000017">
    <property type="protein sequence ID" value="GAD55591.1"/>
    <property type="molecule type" value="Genomic_DNA"/>
</dbReference>
<comment type="caution">
    <text evidence="2">The sequence shown here is derived from an EMBL/GenBank/DDBJ whole genome shotgun (WGS) entry which is preliminary data.</text>
</comment>
<dbReference type="STRING" id="1337093.MBELCI_1643"/>
<keyword evidence="3" id="KW-1185">Reference proteome</keyword>
<protein>
    <submittedName>
        <fullName evidence="2">Uncharacterized protein</fullName>
    </submittedName>
</protein>
<evidence type="ECO:0000313" key="3">
    <source>
        <dbReference type="Proteomes" id="UP000016566"/>
    </source>
</evidence>
<sequence>MSHRWMFDVLVDLGSYASRNGLPQLARRLSEVAGQAAHELAIIPSGRPGERAEAPTSARHRAD</sequence>
<dbReference type="Proteomes" id="UP000016566">
    <property type="component" value="Unassembled WGS sequence"/>
</dbReference>
<evidence type="ECO:0000256" key="1">
    <source>
        <dbReference type="SAM" id="MobiDB-lite"/>
    </source>
</evidence>
<reference evidence="2" key="1">
    <citation type="journal article" date="2013" name="Genome Announc.">
        <title>Draft Genome Sequence of Loktanella cinnabarina LL-001T, Isolated from Deep-Sea Floor Sediment.</title>
        <authorList>
            <person name="Nishi S."/>
            <person name="Tsubouchi T."/>
            <person name="Takaki Y."/>
            <person name="Koyanagi R."/>
            <person name="Satoh N."/>
            <person name="Maruyama T."/>
            <person name="Hatada Y."/>
        </authorList>
    </citation>
    <scope>NUCLEOTIDE SEQUENCE [LARGE SCALE GENOMIC DNA]</scope>
    <source>
        <strain evidence="2">LL-001</strain>
    </source>
</reference>
<dbReference type="eggNOG" id="ENOG50300UI">
    <property type="taxonomic scope" value="Bacteria"/>
</dbReference>